<protein>
    <submittedName>
        <fullName evidence="3">Uncharacterized protein</fullName>
    </submittedName>
</protein>
<keyword evidence="4" id="KW-1185">Reference proteome</keyword>
<organism evidence="3 4">
    <name type="scientific">Phytophthora oleae</name>
    <dbReference type="NCBI Taxonomy" id="2107226"/>
    <lineage>
        <taxon>Eukaryota</taxon>
        <taxon>Sar</taxon>
        <taxon>Stramenopiles</taxon>
        <taxon>Oomycota</taxon>
        <taxon>Peronosporomycetes</taxon>
        <taxon>Peronosporales</taxon>
        <taxon>Peronosporaceae</taxon>
        <taxon>Phytophthora</taxon>
    </lineage>
</organism>
<evidence type="ECO:0000313" key="3">
    <source>
        <dbReference type="EMBL" id="KAL3665909.1"/>
    </source>
</evidence>
<evidence type="ECO:0000313" key="4">
    <source>
        <dbReference type="Proteomes" id="UP001632037"/>
    </source>
</evidence>
<feature type="region of interest" description="Disordered" evidence="1">
    <location>
        <begin position="1"/>
        <end position="23"/>
    </location>
</feature>
<dbReference type="AlphaFoldDB" id="A0ABD3FHU7"/>
<reference evidence="3 4" key="1">
    <citation type="submission" date="2024-09" db="EMBL/GenBank/DDBJ databases">
        <title>Genome sequencing and assembly of Phytophthora oleae, isolate VK10A, causative agent of rot of olive drupes.</title>
        <authorList>
            <person name="Conti Taguali S."/>
            <person name="Riolo M."/>
            <person name="La Spada F."/>
            <person name="Cacciola S.O."/>
            <person name="Dionisio G."/>
        </authorList>
    </citation>
    <scope>NUCLEOTIDE SEQUENCE [LARGE SCALE GENOMIC DNA]</scope>
    <source>
        <strain evidence="3 4">VK10A</strain>
    </source>
</reference>
<dbReference type="Proteomes" id="UP001632037">
    <property type="component" value="Unassembled WGS sequence"/>
</dbReference>
<dbReference type="EMBL" id="JBIMZQ010000019">
    <property type="protein sequence ID" value="KAL3665909.1"/>
    <property type="molecule type" value="Genomic_DNA"/>
</dbReference>
<accession>A0ABD3FHU7</accession>
<evidence type="ECO:0000256" key="1">
    <source>
        <dbReference type="SAM" id="MobiDB-lite"/>
    </source>
</evidence>
<sequence length="80" mass="9198">MSKATHNPLILLSPKYKNSPSRKVTPPLTETLVRLEDYVAHRVESQLLKAVNGMMDKWQKVFQQQHLKLESNLRKSSPSV</sequence>
<evidence type="ECO:0000313" key="2">
    <source>
        <dbReference type="EMBL" id="KAL3665898.1"/>
    </source>
</evidence>
<dbReference type="EMBL" id="JBIMZQ010000019">
    <property type="protein sequence ID" value="KAL3665898.1"/>
    <property type="molecule type" value="Genomic_DNA"/>
</dbReference>
<gene>
    <name evidence="2" type="ORF">V7S43_009317</name>
    <name evidence="3" type="ORF">V7S43_009329</name>
</gene>
<proteinExistence type="predicted"/>
<name>A0ABD3FHU7_9STRA</name>
<comment type="caution">
    <text evidence="3">The sequence shown here is derived from an EMBL/GenBank/DDBJ whole genome shotgun (WGS) entry which is preliminary data.</text>
</comment>